<accession>A0ABS8ELU4</accession>
<dbReference type="Proteomes" id="UP000778797">
    <property type="component" value="Unassembled WGS sequence"/>
</dbReference>
<dbReference type="Gene3D" id="3.90.230.10">
    <property type="entry name" value="Creatinase/methionine aminopeptidase superfamily"/>
    <property type="match status" value="1"/>
</dbReference>
<protein>
    <submittedName>
        <fullName evidence="2">M24 family metallopeptidase</fullName>
    </submittedName>
</protein>
<gene>
    <name evidence="2" type="ORF">J1C55_06255</name>
</gene>
<evidence type="ECO:0000313" key="2">
    <source>
        <dbReference type="EMBL" id="MCC1484184.1"/>
    </source>
</evidence>
<comment type="caution">
    <text evidence="2">The sequence shown here is derived from an EMBL/GenBank/DDBJ whole genome shotgun (WGS) entry which is preliminary data.</text>
</comment>
<reference evidence="3" key="2">
    <citation type="submission" date="2023-07" db="EMBL/GenBank/DDBJ databases">
        <title>Genome of Winogradskyella sp. E313.</title>
        <authorList>
            <person name="Zhou Y."/>
        </authorList>
    </citation>
    <scope>NUCLEOTIDE SEQUENCE [LARGE SCALE GENOMIC DNA]</scope>
    <source>
        <strain evidence="3">E313</strain>
    </source>
</reference>
<evidence type="ECO:0000313" key="3">
    <source>
        <dbReference type="Proteomes" id="UP000778797"/>
    </source>
</evidence>
<name>A0ABS8ELU4_9FLAO</name>
<dbReference type="Pfam" id="PF00557">
    <property type="entry name" value="Peptidase_M24"/>
    <property type="match status" value="1"/>
</dbReference>
<dbReference type="SUPFAM" id="SSF55920">
    <property type="entry name" value="Creatinase/aminopeptidase"/>
    <property type="match status" value="1"/>
</dbReference>
<dbReference type="InterPro" id="IPR000994">
    <property type="entry name" value="Pept_M24"/>
</dbReference>
<dbReference type="EMBL" id="JAFMPT010000006">
    <property type="protein sequence ID" value="MCC1484184.1"/>
    <property type="molecule type" value="Genomic_DNA"/>
</dbReference>
<evidence type="ECO:0000259" key="1">
    <source>
        <dbReference type="Pfam" id="PF00557"/>
    </source>
</evidence>
<organism evidence="2 3">
    <name type="scientific">Winogradskyella immobilis</name>
    <dbReference type="NCBI Taxonomy" id="2816852"/>
    <lineage>
        <taxon>Bacteria</taxon>
        <taxon>Pseudomonadati</taxon>
        <taxon>Bacteroidota</taxon>
        <taxon>Flavobacteriia</taxon>
        <taxon>Flavobacteriales</taxon>
        <taxon>Flavobacteriaceae</taxon>
        <taxon>Winogradskyella</taxon>
    </lineage>
</organism>
<reference evidence="3" key="1">
    <citation type="submission" date="2021-03" db="EMBL/GenBank/DDBJ databases">
        <title>Genome of Cognatishimia sp. F0-27.</title>
        <authorList>
            <person name="Ping X."/>
        </authorList>
    </citation>
    <scope>NUCLEOTIDE SEQUENCE [LARGE SCALE GENOMIC DNA]</scope>
    <source>
        <strain evidence="3">E313</strain>
    </source>
</reference>
<dbReference type="InterPro" id="IPR036005">
    <property type="entry name" value="Creatinase/aminopeptidase-like"/>
</dbReference>
<proteinExistence type="predicted"/>
<feature type="domain" description="Peptidase M24" evidence="1">
    <location>
        <begin position="214"/>
        <end position="427"/>
    </location>
</feature>
<keyword evidence="3" id="KW-1185">Reference proteome</keyword>
<sequence>MAKNYIILVQLNTNNNLMIRFFILFLLITLQINAQQILPERQRAEVVDEILADRFNNLLPQLMDNSGIDMWVLISREYNEDPVLKTMLPATWLNARRRTILVFYRNKEENKIEKLAVARYNFGDNIISAWDKEKEPDQWKRLIQIIEERNPKTIGLNYSDAFNICDGIVKTDYEAFMKNLPDSFKPKVKSAEKLAINWIETRTEREMIIYNQLVDITHNIIEEAFSEKVITPGVTTTTDVEWWLRDKVKALGLKTWFHPSVDVQRSNDGLGNHLYAFSNRPENMVIMPGDLLHCDFGITYLRLNTDCQEHAYVLKPGETSPPKFLVDALKDGNRVQDIFTSNFKTGKTGNDVLKASLGQGKSEGLNPAIYTHPLGLYGHSSGTTLGMWDSQGGVPITGDYPLHENTVYAIELNTTVNIPEWKRDIRIMLEEAGFWGKDGFRYVNGRQTKLMTIPRVMKHQGN</sequence>